<dbReference type="AlphaFoldDB" id="A6KJD2"/>
<keyword evidence="3" id="KW-0677">Repeat</keyword>
<evidence type="ECO:0000256" key="4">
    <source>
        <dbReference type="ARBA" id="ARBA00022782"/>
    </source>
</evidence>
<feature type="non-terminal residue" evidence="10">
    <location>
        <position position="180"/>
    </location>
</feature>
<dbReference type="GO" id="GO:0005200">
    <property type="term" value="F:structural constituent of cytoskeleton"/>
    <property type="evidence" value="ECO:0007669"/>
    <property type="project" value="InterPro"/>
</dbReference>
<keyword evidence="6" id="KW-0206">Cytoskeleton</keyword>
<sequence>MSIPRFLKVTYGAYDNYIPVSELSKKSWNQQYFSLAFPKPPRPGKKRRSLPSQLQNNPAPVIDEQKLGIHKPPLWMHRSLMRISERPSVYLAARKSLPPKPPRFGKGEFKRAGTTKTLASEKSKKEVKLKKDECEAKEKKALKTEKEENLKPVDTKISKDSQKDKGKISSGSEGEKAGVK</sequence>
<dbReference type="PANTHER" id="PTHR16742">
    <property type="entry name" value="CYCLICIN"/>
    <property type="match status" value="1"/>
</dbReference>
<feature type="region of interest" description="Disordered" evidence="8">
    <location>
        <begin position="37"/>
        <end position="59"/>
    </location>
</feature>
<dbReference type="InterPro" id="IPR026189">
    <property type="entry name" value="CYLC"/>
</dbReference>
<name>A6KJD2_RAT</name>
<dbReference type="GO" id="GO:0030154">
    <property type="term" value="P:cell differentiation"/>
    <property type="evidence" value="ECO:0007669"/>
    <property type="project" value="UniProtKB-KW"/>
</dbReference>
<reference evidence="11" key="1">
    <citation type="submission" date="2005-09" db="EMBL/GenBank/DDBJ databases">
        <authorList>
            <person name="Mural R.J."/>
            <person name="Li P.W."/>
            <person name="Adams M.D."/>
            <person name="Amanatides P.G."/>
            <person name="Baden-Tillson H."/>
            <person name="Barnstead M."/>
            <person name="Chin S.H."/>
            <person name="Dew I."/>
            <person name="Evans C.A."/>
            <person name="Ferriera S."/>
            <person name="Flanigan M."/>
            <person name="Fosler C."/>
            <person name="Glodek A."/>
            <person name="Gu Z."/>
            <person name="Holt R.A."/>
            <person name="Jennings D."/>
            <person name="Kraft C.L."/>
            <person name="Lu F."/>
            <person name="Nguyen T."/>
            <person name="Nusskern D.R."/>
            <person name="Pfannkoch C.M."/>
            <person name="Sitter C."/>
            <person name="Sutton G.G."/>
            <person name="Venter J.C."/>
            <person name="Wang Z."/>
            <person name="Woodage T."/>
            <person name="Zheng X.H."/>
            <person name="Zhong F."/>
        </authorList>
    </citation>
    <scope>NUCLEOTIDE SEQUENCE [LARGE SCALE GENOMIC DNA]</scope>
    <source>
        <strain>BN</strain>
        <strain evidence="11">Sprague-Dawley</strain>
    </source>
</reference>
<keyword evidence="1" id="KW-0217">Developmental protein</keyword>
<evidence type="ECO:0000256" key="5">
    <source>
        <dbReference type="ARBA" id="ARBA00022871"/>
    </source>
</evidence>
<evidence type="ECO:0000313" key="10">
    <source>
        <dbReference type="EMBL" id="EDL78170.1"/>
    </source>
</evidence>
<organism evidence="10 11">
    <name type="scientific">Rattus norvegicus</name>
    <name type="common">Rat</name>
    <dbReference type="NCBI Taxonomy" id="10116"/>
    <lineage>
        <taxon>Eukaryota</taxon>
        <taxon>Metazoa</taxon>
        <taxon>Chordata</taxon>
        <taxon>Craniata</taxon>
        <taxon>Vertebrata</taxon>
        <taxon>Euteleostomi</taxon>
        <taxon>Mammalia</taxon>
        <taxon>Eutheria</taxon>
        <taxon>Euarchontoglires</taxon>
        <taxon>Glires</taxon>
        <taxon>Rodentia</taxon>
        <taxon>Myomorpha</taxon>
        <taxon>Muroidea</taxon>
        <taxon>Muridae</taxon>
        <taxon>Murinae</taxon>
        <taxon>Rattus</taxon>
    </lineage>
</organism>
<keyword evidence="4" id="KW-0221">Differentiation</keyword>
<dbReference type="Pfam" id="PF15241">
    <property type="entry name" value="Cylicin_N"/>
    <property type="match status" value="1"/>
</dbReference>
<dbReference type="PANTHER" id="PTHR16742:SF2">
    <property type="entry name" value="CYLICIN-2"/>
    <property type="match status" value="1"/>
</dbReference>
<keyword evidence="5" id="KW-0744">Spermatogenesis</keyword>
<comment type="subcellular location">
    <subcellularLocation>
        <location evidence="7">Cytoplasm</location>
        <location evidence="7">Cytoskeleton</location>
        <location evidence="7">Perinuclear theca</location>
        <location evidence="7">Calyx</location>
    </subcellularLocation>
</comment>
<dbReference type="InterPro" id="IPR029354">
    <property type="entry name" value="Cylicin_N"/>
</dbReference>
<accession>A6KJD2</accession>
<dbReference type="GO" id="GO:0007283">
    <property type="term" value="P:spermatogenesis"/>
    <property type="evidence" value="ECO:0007669"/>
    <property type="project" value="UniProtKB-KW"/>
</dbReference>
<evidence type="ECO:0000256" key="1">
    <source>
        <dbReference type="ARBA" id="ARBA00022473"/>
    </source>
</evidence>
<evidence type="ECO:0000256" key="6">
    <source>
        <dbReference type="ARBA" id="ARBA00023212"/>
    </source>
</evidence>
<evidence type="ECO:0000259" key="9">
    <source>
        <dbReference type="Pfam" id="PF15241"/>
    </source>
</evidence>
<feature type="compositionally biased region" description="Basic and acidic residues" evidence="8">
    <location>
        <begin position="119"/>
        <end position="180"/>
    </location>
</feature>
<dbReference type="GO" id="GO:0033150">
    <property type="term" value="C:cytoskeletal calyx"/>
    <property type="evidence" value="ECO:0007669"/>
    <property type="project" value="UniProtKB-SubCell"/>
</dbReference>
<evidence type="ECO:0000256" key="3">
    <source>
        <dbReference type="ARBA" id="ARBA00022737"/>
    </source>
</evidence>
<feature type="region of interest" description="Disordered" evidence="8">
    <location>
        <begin position="94"/>
        <end position="180"/>
    </location>
</feature>
<evidence type="ECO:0000256" key="8">
    <source>
        <dbReference type="SAM" id="MobiDB-lite"/>
    </source>
</evidence>
<dbReference type="EMBL" id="CH474056">
    <property type="protein sequence ID" value="EDL78170.1"/>
    <property type="molecule type" value="Genomic_DNA"/>
</dbReference>
<evidence type="ECO:0000256" key="2">
    <source>
        <dbReference type="ARBA" id="ARBA00022490"/>
    </source>
</evidence>
<keyword evidence="2" id="KW-0963">Cytoplasm</keyword>
<dbReference type="Proteomes" id="UP000234681">
    <property type="component" value="Chromosome 5"/>
</dbReference>
<proteinExistence type="predicted"/>
<gene>
    <name evidence="10" type="ORF">rCG_60344</name>
</gene>
<protein>
    <submittedName>
        <fullName evidence="10">RCG60344</fullName>
    </submittedName>
</protein>
<evidence type="ECO:0000256" key="7">
    <source>
        <dbReference type="ARBA" id="ARBA00049644"/>
    </source>
</evidence>
<evidence type="ECO:0000313" key="11">
    <source>
        <dbReference type="Proteomes" id="UP000234681"/>
    </source>
</evidence>
<feature type="domain" description="Cylicin N-terminal" evidence="9">
    <location>
        <begin position="8"/>
        <end position="112"/>
    </location>
</feature>